<gene>
    <name evidence="1" type="ORF">J5474_20225</name>
</gene>
<organism evidence="1 2">
    <name type="scientific">Sagittula salina</name>
    <dbReference type="NCBI Taxonomy" id="2820268"/>
    <lineage>
        <taxon>Bacteria</taxon>
        <taxon>Pseudomonadati</taxon>
        <taxon>Pseudomonadota</taxon>
        <taxon>Alphaproteobacteria</taxon>
        <taxon>Rhodobacterales</taxon>
        <taxon>Roseobacteraceae</taxon>
        <taxon>Sagittula</taxon>
    </lineage>
</organism>
<dbReference type="RefSeq" id="WP_209363481.1">
    <property type="nucleotide sequence ID" value="NZ_JAGISH010000017.1"/>
</dbReference>
<evidence type="ECO:0008006" key="3">
    <source>
        <dbReference type="Google" id="ProtNLM"/>
    </source>
</evidence>
<accession>A0A940S556</accession>
<comment type="caution">
    <text evidence="1">The sequence shown here is derived from an EMBL/GenBank/DDBJ whole genome shotgun (WGS) entry which is preliminary data.</text>
</comment>
<proteinExistence type="predicted"/>
<keyword evidence="2" id="KW-1185">Reference proteome</keyword>
<evidence type="ECO:0000313" key="2">
    <source>
        <dbReference type="Proteomes" id="UP000675940"/>
    </source>
</evidence>
<sequence length="60" mass="6350">MFDATRSALIDGTLSMVISHPMQAIAQETIATMIKARKAGPGGGAQRVAVSFELYTPENV</sequence>
<evidence type="ECO:0000313" key="1">
    <source>
        <dbReference type="EMBL" id="MBP0484804.1"/>
    </source>
</evidence>
<reference evidence="1" key="1">
    <citation type="submission" date="2021-03" db="EMBL/GenBank/DDBJ databases">
        <title>Sagittula salina sp. nov. strain M10.9X isolated from the marine waste.</title>
        <authorList>
            <person name="Satari L."/>
            <person name="Molina-Menor E."/>
            <person name="Vidal-Verdu A."/>
            <person name="Pascual J."/>
            <person name="Pereto J."/>
            <person name="Porcar M."/>
        </authorList>
    </citation>
    <scope>NUCLEOTIDE SEQUENCE</scope>
    <source>
        <strain evidence="1">M10.9X</strain>
    </source>
</reference>
<dbReference type="EMBL" id="JAGISH010000017">
    <property type="protein sequence ID" value="MBP0484804.1"/>
    <property type="molecule type" value="Genomic_DNA"/>
</dbReference>
<protein>
    <recommendedName>
        <fullName evidence="3">LacI family transcriptional regulator</fullName>
    </recommendedName>
</protein>
<dbReference type="AlphaFoldDB" id="A0A940S556"/>
<name>A0A940S556_9RHOB</name>
<dbReference type="Proteomes" id="UP000675940">
    <property type="component" value="Unassembled WGS sequence"/>
</dbReference>